<name>A0ABW5J600_9BACT</name>
<dbReference type="EMBL" id="JBHULC010000006">
    <property type="protein sequence ID" value="MFD2520549.1"/>
    <property type="molecule type" value="Genomic_DNA"/>
</dbReference>
<reference evidence="3" key="1">
    <citation type="journal article" date="2019" name="Int. J. Syst. Evol. Microbiol.">
        <title>The Global Catalogue of Microorganisms (GCM) 10K type strain sequencing project: providing services to taxonomists for standard genome sequencing and annotation.</title>
        <authorList>
            <consortium name="The Broad Institute Genomics Platform"/>
            <consortium name="The Broad Institute Genome Sequencing Center for Infectious Disease"/>
            <person name="Wu L."/>
            <person name="Ma J."/>
        </authorList>
    </citation>
    <scope>NUCLEOTIDE SEQUENCE [LARGE SCALE GENOMIC DNA]</scope>
    <source>
        <strain evidence="3">KCTC 52344</strain>
    </source>
</reference>
<evidence type="ECO:0008006" key="4">
    <source>
        <dbReference type="Google" id="ProtNLM"/>
    </source>
</evidence>
<feature type="transmembrane region" description="Helical" evidence="1">
    <location>
        <begin position="30"/>
        <end position="49"/>
    </location>
</feature>
<proteinExistence type="predicted"/>
<sequence>MSKTLILTAILVIVFFLAEAIGLGYLLHPQKWVILGFFAASAFLFSRIMELGFRENRKNFIQFYLTTVVLRLLLSIIFIGVELYRGLKQQELFVGNFFVLYLFYTIFEIWNLNSNLRRNSEK</sequence>
<dbReference type="RefSeq" id="WP_340239723.1">
    <property type="nucleotide sequence ID" value="NZ_JBBEWC010000014.1"/>
</dbReference>
<evidence type="ECO:0000313" key="3">
    <source>
        <dbReference type="Proteomes" id="UP001597510"/>
    </source>
</evidence>
<feature type="transmembrane region" description="Helical" evidence="1">
    <location>
        <begin position="61"/>
        <end position="81"/>
    </location>
</feature>
<keyword evidence="3" id="KW-1185">Reference proteome</keyword>
<keyword evidence="1" id="KW-1133">Transmembrane helix</keyword>
<gene>
    <name evidence="2" type="ORF">ACFSR2_06620</name>
</gene>
<keyword evidence="1" id="KW-0472">Membrane</keyword>
<organism evidence="2 3">
    <name type="scientific">Emticicia soli</name>
    <dbReference type="NCBI Taxonomy" id="2027878"/>
    <lineage>
        <taxon>Bacteria</taxon>
        <taxon>Pseudomonadati</taxon>
        <taxon>Bacteroidota</taxon>
        <taxon>Cytophagia</taxon>
        <taxon>Cytophagales</taxon>
        <taxon>Leadbetterellaceae</taxon>
        <taxon>Emticicia</taxon>
    </lineage>
</organism>
<protein>
    <recommendedName>
        <fullName evidence="4">ATP synthase subunit I</fullName>
    </recommendedName>
</protein>
<comment type="caution">
    <text evidence="2">The sequence shown here is derived from an EMBL/GenBank/DDBJ whole genome shotgun (WGS) entry which is preliminary data.</text>
</comment>
<accession>A0ABW5J600</accession>
<evidence type="ECO:0000256" key="1">
    <source>
        <dbReference type="SAM" id="Phobius"/>
    </source>
</evidence>
<feature type="transmembrane region" description="Helical" evidence="1">
    <location>
        <begin position="93"/>
        <end position="112"/>
    </location>
</feature>
<dbReference type="Proteomes" id="UP001597510">
    <property type="component" value="Unassembled WGS sequence"/>
</dbReference>
<evidence type="ECO:0000313" key="2">
    <source>
        <dbReference type="EMBL" id="MFD2520549.1"/>
    </source>
</evidence>
<keyword evidence="1" id="KW-0812">Transmembrane</keyword>